<sequence length="194" mass="21382">MSPLLRIPSSSCQRTRWKNDGGWTTEIARSGGDDFRWRISIAEIESDGPFSSFPGVDRDLLLLDGNGIELDIDDAPPRRLVQRFERVHFAGEAKVDCRLVAGPTRDFNVMARRDAVRAEVIARPLVGPMVIFPERDAEWFVHVFAGHASARGEADAITLEAGASLLADFREGGHRLVLEGSGELVLVKFLAASR</sequence>
<dbReference type="OrthoDB" id="9800082at2"/>
<dbReference type="InterPro" id="IPR010282">
    <property type="entry name" value="Uncharacterised_HutD/Ves"/>
</dbReference>
<gene>
    <name evidence="1" type="ORF">EV148_107209</name>
</gene>
<accession>A0A4R2I426</accession>
<proteinExistence type="predicted"/>
<evidence type="ECO:0008006" key="3">
    <source>
        <dbReference type="Google" id="ProtNLM"/>
    </source>
</evidence>
<dbReference type="AlphaFoldDB" id="A0A4R2I426"/>
<dbReference type="SUPFAM" id="SSF51182">
    <property type="entry name" value="RmlC-like cupins"/>
    <property type="match status" value="1"/>
</dbReference>
<dbReference type="PANTHER" id="PTHR37943:SF1">
    <property type="entry name" value="PROTEIN VES"/>
    <property type="match status" value="1"/>
</dbReference>
<dbReference type="InterPro" id="IPR014710">
    <property type="entry name" value="RmlC-like_jellyroll"/>
</dbReference>
<dbReference type="PANTHER" id="PTHR37943">
    <property type="entry name" value="PROTEIN VES"/>
    <property type="match status" value="1"/>
</dbReference>
<comment type="caution">
    <text evidence="1">The sequence shown here is derived from an EMBL/GenBank/DDBJ whole genome shotgun (WGS) entry which is preliminary data.</text>
</comment>
<dbReference type="Pfam" id="PF05962">
    <property type="entry name" value="HutD"/>
    <property type="match status" value="1"/>
</dbReference>
<dbReference type="Proteomes" id="UP000294862">
    <property type="component" value="Unassembled WGS sequence"/>
</dbReference>
<dbReference type="RefSeq" id="WP_131999150.1">
    <property type="nucleotide sequence ID" value="NZ_SLWQ01000007.1"/>
</dbReference>
<evidence type="ECO:0000313" key="1">
    <source>
        <dbReference type="EMBL" id="TCO38921.1"/>
    </source>
</evidence>
<reference evidence="1 2" key="1">
    <citation type="journal article" date="2015" name="Stand. Genomic Sci.">
        <title>Genomic Encyclopedia of Bacterial and Archaeal Type Strains, Phase III: the genomes of soil and plant-associated and newly described type strains.</title>
        <authorList>
            <person name="Whitman W.B."/>
            <person name="Woyke T."/>
            <person name="Klenk H.P."/>
            <person name="Zhou Y."/>
            <person name="Lilburn T.G."/>
            <person name="Beck B.J."/>
            <person name="De Vos P."/>
            <person name="Vandamme P."/>
            <person name="Eisen J.A."/>
            <person name="Garrity G."/>
            <person name="Hugenholtz P."/>
            <person name="Kyrpides N.C."/>
        </authorList>
    </citation>
    <scope>NUCLEOTIDE SEQUENCE [LARGE SCALE GENOMIC DNA]</scope>
    <source>
        <strain evidence="1 2">A3</strain>
    </source>
</reference>
<dbReference type="InterPro" id="IPR011051">
    <property type="entry name" value="RmlC_Cupin_sf"/>
</dbReference>
<dbReference type="CDD" id="cd20293">
    <property type="entry name" value="cupin_HutD_N"/>
    <property type="match status" value="1"/>
</dbReference>
<evidence type="ECO:0000313" key="2">
    <source>
        <dbReference type="Proteomes" id="UP000294862"/>
    </source>
</evidence>
<keyword evidence="2" id="KW-1185">Reference proteome</keyword>
<organism evidence="1 2">
    <name type="scientific">Dokdonella fugitiva</name>
    <dbReference type="NCBI Taxonomy" id="328517"/>
    <lineage>
        <taxon>Bacteria</taxon>
        <taxon>Pseudomonadati</taxon>
        <taxon>Pseudomonadota</taxon>
        <taxon>Gammaproteobacteria</taxon>
        <taxon>Lysobacterales</taxon>
        <taxon>Rhodanobacteraceae</taxon>
        <taxon>Dokdonella</taxon>
    </lineage>
</organism>
<protein>
    <recommendedName>
        <fullName evidence="3">HutD family protein</fullName>
    </recommendedName>
</protein>
<name>A0A4R2I426_9GAMM</name>
<dbReference type="Gene3D" id="2.60.120.10">
    <property type="entry name" value="Jelly Rolls"/>
    <property type="match status" value="1"/>
</dbReference>
<dbReference type="EMBL" id="SLWQ01000007">
    <property type="protein sequence ID" value="TCO38921.1"/>
    <property type="molecule type" value="Genomic_DNA"/>
</dbReference>